<keyword evidence="3" id="KW-1185">Reference proteome</keyword>
<dbReference type="SUPFAM" id="SSF48619">
    <property type="entry name" value="Phospholipase A2, PLA2"/>
    <property type="match status" value="1"/>
</dbReference>
<organism evidence="2 3">
    <name type="scientific">Saccharopolyspora griseoalba</name>
    <dbReference type="NCBI Taxonomy" id="1431848"/>
    <lineage>
        <taxon>Bacteria</taxon>
        <taxon>Bacillati</taxon>
        <taxon>Actinomycetota</taxon>
        <taxon>Actinomycetes</taxon>
        <taxon>Pseudonocardiales</taxon>
        <taxon>Pseudonocardiaceae</taxon>
        <taxon>Saccharopolyspora</taxon>
    </lineage>
</organism>
<comment type="caution">
    <text evidence="2">The sequence shown here is derived from an EMBL/GenBank/DDBJ whole genome shotgun (WGS) entry which is preliminary data.</text>
</comment>
<keyword evidence="1" id="KW-0732">Signal</keyword>
<dbReference type="InterPro" id="IPR036444">
    <property type="entry name" value="PLipase_A2_dom_sf"/>
</dbReference>
<dbReference type="InterPro" id="IPR015141">
    <property type="entry name" value="PLipase_A2_prok/fun"/>
</dbReference>
<proteinExistence type="predicted"/>
<protein>
    <submittedName>
        <fullName evidence="2">Phospholipase</fullName>
    </submittedName>
</protein>
<evidence type="ECO:0000256" key="1">
    <source>
        <dbReference type="SAM" id="SignalP"/>
    </source>
</evidence>
<feature type="chain" id="PRO_5046281834" evidence="1">
    <location>
        <begin position="28"/>
        <end position="187"/>
    </location>
</feature>
<dbReference type="Pfam" id="PF09056">
    <property type="entry name" value="Phospholip_A2_3"/>
    <property type="match status" value="1"/>
</dbReference>
<dbReference type="Proteomes" id="UP001596504">
    <property type="component" value="Unassembled WGS sequence"/>
</dbReference>
<evidence type="ECO:0000313" key="3">
    <source>
        <dbReference type="Proteomes" id="UP001596504"/>
    </source>
</evidence>
<sequence>MERAHRRGIATTAAAAALLLTTGTAHADLPPDELRATTDHYLFEISLDSFLDVKAEQRHADQLDWSDDACSYSPDEPLGYEFKPACQRHDFGYRNYELQSRFTEDNRLRIDDNFRDDMYDVCAGDSNCETTADAYYWAVRQFGASTVSTPAAIDAADLREVRSESGDLLAITAQDPTGRTITLPTHR</sequence>
<accession>A0ABW2LFU4</accession>
<reference evidence="3" key="1">
    <citation type="journal article" date="2019" name="Int. J. Syst. Evol. Microbiol.">
        <title>The Global Catalogue of Microorganisms (GCM) 10K type strain sequencing project: providing services to taxonomists for standard genome sequencing and annotation.</title>
        <authorList>
            <consortium name="The Broad Institute Genomics Platform"/>
            <consortium name="The Broad Institute Genome Sequencing Center for Infectious Disease"/>
            <person name="Wu L."/>
            <person name="Ma J."/>
        </authorList>
    </citation>
    <scope>NUCLEOTIDE SEQUENCE [LARGE SCALE GENOMIC DNA]</scope>
    <source>
        <strain evidence="3">WLHS5</strain>
    </source>
</reference>
<dbReference type="Gene3D" id="1.20.90.10">
    <property type="entry name" value="Phospholipase A2 domain"/>
    <property type="match status" value="1"/>
</dbReference>
<name>A0ABW2LFU4_9PSEU</name>
<evidence type="ECO:0000313" key="2">
    <source>
        <dbReference type="EMBL" id="MFC7340689.1"/>
    </source>
</evidence>
<feature type="signal peptide" evidence="1">
    <location>
        <begin position="1"/>
        <end position="27"/>
    </location>
</feature>
<dbReference type="EMBL" id="JBHTCJ010000002">
    <property type="protein sequence ID" value="MFC7340689.1"/>
    <property type="molecule type" value="Genomic_DNA"/>
</dbReference>
<dbReference type="RefSeq" id="WP_380664787.1">
    <property type="nucleotide sequence ID" value="NZ_JBHTCJ010000002.1"/>
</dbReference>
<gene>
    <name evidence="2" type="ORF">ACFQRI_04630</name>
</gene>